<evidence type="ECO:0000313" key="2">
    <source>
        <dbReference type="EMBL" id="VYU46598.1"/>
    </source>
</evidence>
<gene>
    <name evidence="2" type="ORF">PCLFYP37_03003</name>
</gene>
<dbReference type="AlphaFoldDB" id="A0A6N3F3C0"/>
<protein>
    <submittedName>
        <fullName evidence="2">Fasciclin domain protein</fullName>
    </submittedName>
</protein>
<dbReference type="InterPro" id="IPR000782">
    <property type="entry name" value="FAS1_domain"/>
</dbReference>
<dbReference type="Gene3D" id="2.30.180.10">
    <property type="entry name" value="FAS1 domain"/>
    <property type="match status" value="2"/>
</dbReference>
<dbReference type="PANTHER" id="PTHR10900">
    <property type="entry name" value="PERIOSTIN-RELATED"/>
    <property type="match status" value="1"/>
</dbReference>
<feature type="domain" description="FAS1" evidence="1">
    <location>
        <begin position="44"/>
        <end position="184"/>
    </location>
</feature>
<accession>A0A6N3F3C0</accession>
<sequence length="622" mass="71115">MDMDKRYLSVIKACALSLLLVGVGGLSSCNSDDIKEDAMYTFTGETVASFCEKTPELSLFYKLMDECGETALLEVYGHFTCFAPTNDAINKYLAEKGLSWDGMSLEQKQKIVYNSVIRNATKEILVDEFEEGALSEPTLSDRYLLISFGKEGEERRIYVNEKSTLISGDHEVHNGVVHIVDEVIEPSEKTLLEILRAHGGFELWAEAYEASGWADEMTELYDEDYVNSFNTDKYQIIGLVLAVPEKLKLGYTMFCETDELLKANGITDLPSMENYARTYYGSEDLGNYKSKNNPLNRFIAYHMLNRQMATNSFLYTGETTNPDYADERTEYYETMYTYRLIKIKAGNRLNAKNSDNTSLRVIEKESNVDAINGFIHTLDGILVYDEEVMEKDVLHERIRFDFFACIPHLTNNNIRWKCYGSTRPEGTNGYTVTPEFCGEYFTYNDAGVCVFQADDAWADFQGDELVMQESYDFTLRMIPLPPGDYEMRIGYNSGGTRGMGQMYVDGNIAGTPVDLRINGDDPRVGWVKDSETNDDGVENDKMMRNRGYMKAPEALWYWHGGWDNVPMRDVSFALRYIVGQFHFEEYGAHTFRARSVDFKGRGFQLDYIEFIPTDMIRDEGRD</sequence>
<reference evidence="2" key="1">
    <citation type="submission" date="2019-11" db="EMBL/GenBank/DDBJ databases">
        <authorList>
            <person name="Feng L."/>
        </authorList>
    </citation>
    <scope>NUCLEOTIDE SEQUENCE</scope>
    <source>
        <strain evidence="2">PclaraLFYP37</strain>
    </source>
</reference>
<dbReference type="InterPro" id="IPR050904">
    <property type="entry name" value="Adhesion/Biosynth-related"/>
</dbReference>
<evidence type="ECO:0000259" key="1">
    <source>
        <dbReference type="PROSITE" id="PS50213"/>
    </source>
</evidence>
<feature type="domain" description="FAS1" evidence="1">
    <location>
        <begin position="188"/>
        <end position="382"/>
    </location>
</feature>
<dbReference type="EMBL" id="CACRUT010000016">
    <property type="protein sequence ID" value="VYU46598.1"/>
    <property type="molecule type" value="Genomic_DNA"/>
</dbReference>
<dbReference type="SUPFAM" id="SSF82153">
    <property type="entry name" value="FAS1 domain"/>
    <property type="match status" value="1"/>
</dbReference>
<dbReference type="Pfam" id="PF02469">
    <property type="entry name" value="Fasciclin"/>
    <property type="match status" value="1"/>
</dbReference>
<dbReference type="InterPro" id="IPR036378">
    <property type="entry name" value="FAS1_dom_sf"/>
</dbReference>
<dbReference type="SMART" id="SM00554">
    <property type="entry name" value="FAS1"/>
    <property type="match status" value="1"/>
</dbReference>
<dbReference type="PROSITE" id="PS51257">
    <property type="entry name" value="PROKAR_LIPOPROTEIN"/>
    <property type="match status" value="1"/>
</dbReference>
<dbReference type="PANTHER" id="PTHR10900:SF77">
    <property type="entry name" value="FI19380P1"/>
    <property type="match status" value="1"/>
</dbReference>
<name>A0A6N3F3C0_9BACT</name>
<organism evidence="2">
    <name type="scientific">Paraprevotella clara</name>
    <dbReference type="NCBI Taxonomy" id="454154"/>
    <lineage>
        <taxon>Bacteria</taxon>
        <taxon>Pseudomonadati</taxon>
        <taxon>Bacteroidota</taxon>
        <taxon>Bacteroidia</taxon>
        <taxon>Bacteroidales</taxon>
        <taxon>Prevotellaceae</taxon>
        <taxon>Paraprevotella</taxon>
    </lineage>
</organism>
<dbReference type="PROSITE" id="PS50213">
    <property type="entry name" value="FAS1"/>
    <property type="match status" value="2"/>
</dbReference>
<proteinExistence type="predicted"/>